<evidence type="ECO:0000313" key="3">
    <source>
        <dbReference type="EMBL" id="MBN7825840.1"/>
    </source>
</evidence>
<proteinExistence type="predicted"/>
<name>A0A939IPF6_9ALTE</name>
<comment type="caution">
    <text evidence="3">The sequence shown here is derived from an EMBL/GenBank/DDBJ whole genome shotgun (WGS) entry which is preliminary data.</text>
</comment>
<evidence type="ECO:0000256" key="1">
    <source>
        <dbReference type="SAM" id="SignalP"/>
    </source>
</evidence>
<feature type="signal peptide" evidence="1">
    <location>
        <begin position="1"/>
        <end position="18"/>
    </location>
</feature>
<dbReference type="Gene3D" id="3.10.450.50">
    <property type="match status" value="1"/>
</dbReference>
<dbReference type="Proteomes" id="UP000664654">
    <property type="component" value="Unassembled WGS sequence"/>
</dbReference>
<dbReference type="InterPro" id="IPR032710">
    <property type="entry name" value="NTF2-like_dom_sf"/>
</dbReference>
<protein>
    <submittedName>
        <fullName evidence="3">Nuclear transport factor 2 family protein</fullName>
    </submittedName>
</protein>
<dbReference type="Pfam" id="PF14534">
    <property type="entry name" value="DUF4440"/>
    <property type="match status" value="1"/>
</dbReference>
<organism evidence="3 4">
    <name type="scientific">Bowmanella dokdonensis</name>
    <dbReference type="NCBI Taxonomy" id="751969"/>
    <lineage>
        <taxon>Bacteria</taxon>
        <taxon>Pseudomonadati</taxon>
        <taxon>Pseudomonadota</taxon>
        <taxon>Gammaproteobacteria</taxon>
        <taxon>Alteromonadales</taxon>
        <taxon>Alteromonadaceae</taxon>
        <taxon>Bowmanella</taxon>
    </lineage>
</organism>
<dbReference type="AlphaFoldDB" id="A0A939IPF6"/>
<keyword evidence="1" id="KW-0732">Signal</keyword>
<gene>
    <name evidence="3" type="ORF">J0A66_11440</name>
</gene>
<dbReference type="InterPro" id="IPR027843">
    <property type="entry name" value="DUF4440"/>
</dbReference>
<evidence type="ECO:0000259" key="2">
    <source>
        <dbReference type="Pfam" id="PF14534"/>
    </source>
</evidence>
<dbReference type="SUPFAM" id="SSF54427">
    <property type="entry name" value="NTF2-like"/>
    <property type="match status" value="1"/>
</dbReference>
<accession>A0A939IPF6</accession>
<dbReference type="RefSeq" id="WP_206573946.1">
    <property type="nucleotide sequence ID" value="NZ_JAFKCV010000005.1"/>
</dbReference>
<dbReference type="EMBL" id="JAFKCV010000005">
    <property type="protein sequence ID" value="MBN7825840.1"/>
    <property type="molecule type" value="Genomic_DNA"/>
</dbReference>
<feature type="domain" description="DUF4440" evidence="2">
    <location>
        <begin position="34"/>
        <end position="132"/>
    </location>
</feature>
<keyword evidence="4" id="KW-1185">Reference proteome</keyword>
<sequence>MRIIFSLLLLFFCLPLLAGENSAELLKQRLDWFMEGASRNDAQVHQAFWDETLIYTSSSGKRFGKAELMKDVLSAGPVSAGHDAVQYSAEQVEVRVFGEVAVVAFRLIGKNSHQQTDYLNSGTFIRREGQWRAVIWQATRAAE</sequence>
<evidence type="ECO:0000313" key="4">
    <source>
        <dbReference type="Proteomes" id="UP000664654"/>
    </source>
</evidence>
<feature type="chain" id="PRO_5037168235" evidence="1">
    <location>
        <begin position="19"/>
        <end position="143"/>
    </location>
</feature>
<reference evidence="3" key="1">
    <citation type="submission" date="2021-03" db="EMBL/GenBank/DDBJ databases">
        <title>novel species isolated from a fishpond in China.</title>
        <authorList>
            <person name="Lu H."/>
            <person name="Cai Z."/>
        </authorList>
    </citation>
    <scope>NUCLEOTIDE SEQUENCE</scope>
    <source>
        <strain evidence="3">JCM 30855</strain>
    </source>
</reference>